<keyword evidence="11" id="KW-1185">Reference proteome</keyword>
<dbReference type="PANTHER" id="PTHR35809">
    <property type="entry name" value="ARCHAETIDYLSERINE DECARBOXYLASE PROENZYME-RELATED"/>
    <property type="match status" value="1"/>
</dbReference>
<dbReference type="EMBL" id="FOFO01000007">
    <property type="protein sequence ID" value="SEP83155.1"/>
    <property type="molecule type" value="Genomic_DNA"/>
</dbReference>
<evidence type="ECO:0000256" key="4">
    <source>
        <dbReference type="ARBA" id="ARBA00023136"/>
    </source>
</evidence>
<dbReference type="GO" id="GO:0008654">
    <property type="term" value="P:phospholipid biosynthetic process"/>
    <property type="evidence" value="ECO:0007669"/>
    <property type="project" value="UniProtKB-KW"/>
</dbReference>
<feature type="transmembrane region" description="Helical" evidence="9">
    <location>
        <begin position="12"/>
        <end position="44"/>
    </location>
</feature>
<evidence type="ECO:0000313" key="10">
    <source>
        <dbReference type="EMBL" id="SEP83155.1"/>
    </source>
</evidence>
<keyword evidence="2" id="KW-0444">Lipid biosynthesis</keyword>
<evidence type="ECO:0000256" key="7">
    <source>
        <dbReference type="ARBA" id="ARBA00023264"/>
    </source>
</evidence>
<protein>
    <submittedName>
        <fullName evidence="10">Phosphatidylserine decarboxylase</fullName>
    </submittedName>
</protein>
<reference evidence="10 11" key="1">
    <citation type="submission" date="2016-10" db="EMBL/GenBank/DDBJ databases">
        <authorList>
            <person name="de Groot N.N."/>
        </authorList>
    </citation>
    <scope>NUCLEOTIDE SEQUENCE [LARGE SCALE GENOMIC DNA]</scope>
    <source>
        <strain evidence="10 11">B7-7</strain>
    </source>
</reference>
<evidence type="ECO:0000256" key="5">
    <source>
        <dbReference type="ARBA" id="ARBA00023145"/>
    </source>
</evidence>
<evidence type="ECO:0000313" key="11">
    <source>
        <dbReference type="Proteomes" id="UP000199496"/>
    </source>
</evidence>
<gene>
    <name evidence="10" type="ORF">SAMN05421693_10776</name>
</gene>
<keyword evidence="9" id="KW-1133">Transmembrane helix</keyword>
<keyword evidence="5" id="KW-0865">Zymogen</keyword>
<evidence type="ECO:0000256" key="6">
    <source>
        <dbReference type="ARBA" id="ARBA00023209"/>
    </source>
</evidence>
<organism evidence="10 11">
    <name type="scientific">Ectothiorhodospira magna</name>
    <dbReference type="NCBI Taxonomy" id="867345"/>
    <lineage>
        <taxon>Bacteria</taxon>
        <taxon>Pseudomonadati</taxon>
        <taxon>Pseudomonadota</taxon>
        <taxon>Gammaproteobacteria</taxon>
        <taxon>Chromatiales</taxon>
        <taxon>Ectothiorhodospiraceae</taxon>
        <taxon>Ectothiorhodospira</taxon>
    </lineage>
</organism>
<proteinExistence type="predicted"/>
<keyword evidence="7" id="KW-1208">Phospholipid metabolism</keyword>
<evidence type="ECO:0000256" key="8">
    <source>
        <dbReference type="ARBA" id="ARBA00023317"/>
    </source>
</evidence>
<evidence type="ECO:0000256" key="1">
    <source>
        <dbReference type="ARBA" id="ARBA00022475"/>
    </source>
</evidence>
<keyword evidence="6" id="KW-0594">Phospholipid biosynthesis</keyword>
<dbReference type="InterPro" id="IPR033175">
    <property type="entry name" value="PSD-A"/>
</dbReference>
<keyword evidence="1" id="KW-1003">Cell membrane</keyword>
<sequence>MLPIAPEGRPYLAQVAVLVALAHFLFGIWALPTWLLLIAAVVMFRDMPRKTPPSPLAVVSPVDAVVTEVQECHDPFLDRRTTKVTLQQRRFGEFNVHSPIEGKFQQYWAGGQGQEVAETEGRFAIWLQTDEKEDVVMATDRRRWPHRLSILTHAGERLGQGRRCGFLGFWRPVELYLPDNARVDVKPGQTVLAGVNVIATLLHKKEPTGGSW</sequence>
<name>A0A1H9B2T3_9GAMM</name>
<dbReference type="RefSeq" id="WP_090204790.1">
    <property type="nucleotide sequence ID" value="NZ_FOFO01000007.1"/>
</dbReference>
<dbReference type="Proteomes" id="UP000199496">
    <property type="component" value="Unassembled WGS sequence"/>
</dbReference>
<keyword evidence="9" id="KW-0812">Transmembrane</keyword>
<dbReference type="PANTHER" id="PTHR35809:SF1">
    <property type="entry name" value="ARCHAETIDYLSERINE DECARBOXYLASE PROENZYME-RELATED"/>
    <property type="match status" value="1"/>
</dbReference>
<dbReference type="STRING" id="867345.SAMN05421693_10776"/>
<dbReference type="OrthoDB" id="5958899at2"/>
<keyword evidence="3" id="KW-0443">Lipid metabolism</keyword>
<evidence type="ECO:0000256" key="9">
    <source>
        <dbReference type="SAM" id="Phobius"/>
    </source>
</evidence>
<evidence type="ECO:0000256" key="3">
    <source>
        <dbReference type="ARBA" id="ARBA00023098"/>
    </source>
</evidence>
<dbReference type="AlphaFoldDB" id="A0A1H9B2T3"/>
<keyword evidence="8" id="KW-0670">Pyruvate</keyword>
<keyword evidence="4 9" id="KW-0472">Membrane</keyword>
<accession>A0A1H9B2T3</accession>
<evidence type="ECO:0000256" key="2">
    <source>
        <dbReference type="ARBA" id="ARBA00022516"/>
    </source>
</evidence>